<feature type="domain" description="Putative zinc-finger" evidence="4">
    <location>
        <begin position="45"/>
        <end position="78"/>
    </location>
</feature>
<keyword evidence="6" id="KW-1185">Reference proteome</keyword>
<evidence type="ECO:0000256" key="1">
    <source>
        <dbReference type="ARBA" id="ARBA00023015"/>
    </source>
</evidence>
<protein>
    <submittedName>
        <fullName evidence="5">Zinc-finger</fullName>
    </submittedName>
</protein>
<reference evidence="5" key="1">
    <citation type="submission" date="2022-06" db="EMBL/GenBank/DDBJ databases">
        <title>Genomic Encyclopedia of Archaeal and Bacterial Type Strains, Phase II (KMG-II): from individual species to whole genera.</title>
        <authorList>
            <person name="Goeker M."/>
        </authorList>
    </citation>
    <scope>NUCLEOTIDE SEQUENCE</scope>
    <source>
        <strain evidence="5">DSM 26652</strain>
    </source>
</reference>
<keyword evidence="5" id="KW-0863">Zinc-finger</keyword>
<feature type="region of interest" description="Disordered" evidence="3">
    <location>
        <begin position="24"/>
        <end position="44"/>
    </location>
</feature>
<evidence type="ECO:0000313" key="6">
    <source>
        <dbReference type="Proteomes" id="UP001139493"/>
    </source>
</evidence>
<evidence type="ECO:0000256" key="2">
    <source>
        <dbReference type="ARBA" id="ARBA00023163"/>
    </source>
</evidence>
<dbReference type="Proteomes" id="UP001139493">
    <property type="component" value="Unassembled WGS sequence"/>
</dbReference>
<dbReference type="AlphaFoldDB" id="A0A9X2JXH2"/>
<proteinExistence type="predicted"/>
<evidence type="ECO:0000259" key="4">
    <source>
        <dbReference type="Pfam" id="PF13490"/>
    </source>
</evidence>
<dbReference type="Pfam" id="PF13490">
    <property type="entry name" value="zf-HC2"/>
    <property type="match status" value="1"/>
</dbReference>
<dbReference type="RefSeq" id="WP_253838533.1">
    <property type="nucleotide sequence ID" value="NZ_JAMTCS010000013.1"/>
</dbReference>
<name>A0A9X2JXH2_9MICO</name>
<keyword evidence="1" id="KW-0805">Transcription regulation</keyword>
<accession>A0A9X2JXH2</accession>
<dbReference type="InterPro" id="IPR041916">
    <property type="entry name" value="Anti_sigma_zinc_sf"/>
</dbReference>
<dbReference type="GO" id="GO:0008270">
    <property type="term" value="F:zinc ion binding"/>
    <property type="evidence" value="ECO:0007669"/>
    <property type="project" value="UniProtKB-KW"/>
</dbReference>
<sequence>MTITSSARTARRADVAALRAALADLPGTAPAGPPPRARPATGPDCRRTRAALHDYVAGTLRPSRGRRVELHLDACDRCTRAFIDVREDSWAPRLGR</sequence>
<evidence type="ECO:0000256" key="3">
    <source>
        <dbReference type="SAM" id="MobiDB-lite"/>
    </source>
</evidence>
<gene>
    <name evidence="5" type="ORF">APR03_003922</name>
</gene>
<keyword evidence="5" id="KW-0862">Zinc</keyword>
<dbReference type="InterPro" id="IPR027383">
    <property type="entry name" value="Znf_put"/>
</dbReference>
<organism evidence="5 6">
    <name type="scientific">Promicromonospora thailandica</name>
    <dbReference type="NCBI Taxonomy" id="765201"/>
    <lineage>
        <taxon>Bacteria</taxon>
        <taxon>Bacillati</taxon>
        <taxon>Actinomycetota</taxon>
        <taxon>Actinomycetes</taxon>
        <taxon>Micrococcales</taxon>
        <taxon>Promicromonosporaceae</taxon>
        <taxon>Promicromonospora</taxon>
    </lineage>
</organism>
<comment type="caution">
    <text evidence="5">The sequence shown here is derived from an EMBL/GenBank/DDBJ whole genome shotgun (WGS) entry which is preliminary data.</text>
</comment>
<dbReference type="EMBL" id="JAMTCS010000013">
    <property type="protein sequence ID" value="MCP2266552.1"/>
    <property type="molecule type" value="Genomic_DNA"/>
</dbReference>
<keyword evidence="5" id="KW-0479">Metal-binding</keyword>
<dbReference type="Gene3D" id="1.10.10.1320">
    <property type="entry name" value="Anti-sigma factor, zinc-finger domain"/>
    <property type="match status" value="1"/>
</dbReference>
<keyword evidence="2" id="KW-0804">Transcription</keyword>
<evidence type="ECO:0000313" key="5">
    <source>
        <dbReference type="EMBL" id="MCP2266552.1"/>
    </source>
</evidence>